<protein>
    <submittedName>
        <fullName evidence="1">HAD family hydrolase</fullName>
    </submittedName>
</protein>
<dbReference type="PANTHER" id="PTHR43434:SF20">
    <property type="entry name" value="5'-NUCLEOTIDASE"/>
    <property type="match status" value="1"/>
</dbReference>
<comment type="caution">
    <text evidence="1">The sequence shown here is derived from an EMBL/GenBank/DDBJ whole genome shotgun (WGS) entry which is preliminary data.</text>
</comment>
<accession>A0ABP6A400</accession>
<evidence type="ECO:0000313" key="1">
    <source>
        <dbReference type="EMBL" id="GAA2509771.1"/>
    </source>
</evidence>
<proteinExistence type="predicted"/>
<dbReference type="Proteomes" id="UP001499978">
    <property type="component" value="Unassembled WGS sequence"/>
</dbReference>
<organism evidence="1 2">
    <name type="scientific">Pilimelia columellifera subsp. columellifera</name>
    <dbReference type="NCBI Taxonomy" id="706583"/>
    <lineage>
        <taxon>Bacteria</taxon>
        <taxon>Bacillati</taxon>
        <taxon>Actinomycetota</taxon>
        <taxon>Actinomycetes</taxon>
        <taxon>Micromonosporales</taxon>
        <taxon>Micromonosporaceae</taxon>
        <taxon>Pilimelia</taxon>
    </lineage>
</organism>
<dbReference type="InterPro" id="IPR023214">
    <property type="entry name" value="HAD_sf"/>
</dbReference>
<name>A0ABP6A400_9ACTN</name>
<dbReference type="EMBL" id="BAAARY010000001">
    <property type="protein sequence ID" value="GAA2509771.1"/>
    <property type="molecule type" value="Genomic_DNA"/>
</dbReference>
<evidence type="ECO:0000313" key="2">
    <source>
        <dbReference type="Proteomes" id="UP001499978"/>
    </source>
</evidence>
<dbReference type="Pfam" id="PF12710">
    <property type="entry name" value="HAD"/>
    <property type="match status" value="1"/>
</dbReference>
<dbReference type="Gene3D" id="1.10.150.240">
    <property type="entry name" value="Putative phosphatase, domain 2"/>
    <property type="match status" value="1"/>
</dbReference>
<sequence length="196" mass="20029">MVGFDLDLTLVDSRPGVAAVLRELNVRTGASVDVDLVISRLGPPLRVELANWFPTHQVDDAVALYRSLYPQLAVARSPALPGAHEAVAAARADGGVAVVISAKIAPLVQLHLDHLGLTVDAVAGDRFGDGKSQAMADHGVRAYVGDHVADMAAAQAAGALGIGVATGPCTANELRGAGATVVLPGLVDLPGWLIRG</sequence>
<reference evidence="2" key="1">
    <citation type="journal article" date="2019" name="Int. J. Syst. Evol. Microbiol.">
        <title>The Global Catalogue of Microorganisms (GCM) 10K type strain sequencing project: providing services to taxonomists for standard genome sequencing and annotation.</title>
        <authorList>
            <consortium name="The Broad Institute Genomics Platform"/>
            <consortium name="The Broad Institute Genome Sequencing Center for Infectious Disease"/>
            <person name="Wu L."/>
            <person name="Ma J."/>
        </authorList>
    </citation>
    <scope>NUCLEOTIDE SEQUENCE [LARGE SCALE GENOMIC DNA]</scope>
    <source>
        <strain evidence="2">JCM 3367</strain>
    </source>
</reference>
<keyword evidence="2" id="KW-1185">Reference proteome</keyword>
<dbReference type="InterPro" id="IPR050155">
    <property type="entry name" value="HAD-like_hydrolase_sf"/>
</dbReference>
<keyword evidence="1" id="KW-0378">Hydrolase</keyword>
<dbReference type="Gene3D" id="3.40.50.1000">
    <property type="entry name" value="HAD superfamily/HAD-like"/>
    <property type="match status" value="1"/>
</dbReference>
<dbReference type="PANTHER" id="PTHR43434">
    <property type="entry name" value="PHOSPHOGLYCOLATE PHOSPHATASE"/>
    <property type="match status" value="1"/>
</dbReference>
<gene>
    <name evidence="1" type="ORF">GCM10010201_00370</name>
</gene>
<dbReference type="InterPro" id="IPR036412">
    <property type="entry name" value="HAD-like_sf"/>
</dbReference>
<dbReference type="InterPro" id="IPR023198">
    <property type="entry name" value="PGP-like_dom2"/>
</dbReference>
<dbReference type="GO" id="GO:0016787">
    <property type="term" value="F:hydrolase activity"/>
    <property type="evidence" value="ECO:0007669"/>
    <property type="project" value="UniProtKB-KW"/>
</dbReference>
<dbReference type="SUPFAM" id="SSF56784">
    <property type="entry name" value="HAD-like"/>
    <property type="match status" value="1"/>
</dbReference>